<sequence>MNRYRNGGLFLTLCLIWGTTFVAISAGLLHFPPVLFAAFRYDLAAILLLAYGYFT</sequence>
<evidence type="ECO:0000313" key="2">
    <source>
        <dbReference type="EMBL" id="ELY46872.1"/>
    </source>
</evidence>
<dbReference type="eggNOG" id="arCOG00271">
    <property type="taxonomic scope" value="Archaea"/>
</dbReference>
<dbReference type="PATRIC" id="fig|1114856.3.peg.83"/>
<evidence type="ECO:0000256" key="1">
    <source>
        <dbReference type="SAM" id="Phobius"/>
    </source>
</evidence>
<evidence type="ECO:0000313" key="3">
    <source>
        <dbReference type="Proteomes" id="UP000011599"/>
    </source>
</evidence>
<keyword evidence="1" id="KW-1133">Transmembrane helix</keyword>
<accession>L9WBY5</accession>
<reference evidence="2 3" key="1">
    <citation type="journal article" date="2014" name="PLoS Genet.">
        <title>Phylogenetically driven sequencing of extremely halophilic archaea reveals strategies for static and dynamic osmo-response.</title>
        <authorList>
            <person name="Becker E.A."/>
            <person name="Seitzer P.M."/>
            <person name="Tritt A."/>
            <person name="Larsen D."/>
            <person name="Krusor M."/>
            <person name="Yao A.I."/>
            <person name="Wu D."/>
            <person name="Madern D."/>
            <person name="Eisen J.A."/>
            <person name="Darling A.E."/>
            <person name="Facciotti M.T."/>
        </authorList>
    </citation>
    <scope>NUCLEOTIDE SEQUENCE [LARGE SCALE GENOMIC DNA]</scope>
    <source>
        <strain evidence="2 3">GA33</strain>
    </source>
</reference>
<keyword evidence="1" id="KW-0472">Membrane</keyword>
<feature type="transmembrane region" description="Helical" evidence="1">
    <location>
        <begin position="7"/>
        <end position="28"/>
    </location>
</feature>
<feature type="transmembrane region" description="Helical" evidence="1">
    <location>
        <begin position="34"/>
        <end position="54"/>
    </location>
</feature>
<dbReference type="RefSeq" id="WP_006087742.1">
    <property type="nucleotide sequence ID" value="NZ_AOHW01000001.1"/>
</dbReference>
<dbReference type="EMBL" id="AOHW01000001">
    <property type="protein sequence ID" value="ELY46872.1"/>
    <property type="molecule type" value="Genomic_DNA"/>
</dbReference>
<comment type="caution">
    <text evidence="2">The sequence shown here is derived from an EMBL/GenBank/DDBJ whole genome shotgun (WGS) entry which is preliminary data.</text>
</comment>
<keyword evidence="3" id="KW-1185">Reference proteome</keyword>
<proteinExistence type="predicted"/>
<dbReference type="Proteomes" id="UP000011599">
    <property type="component" value="Unassembled WGS sequence"/>
</dbReference>
<dbReference type="OrthoDB" id="17861at2157"/>
<dbReference type="STRING" id="1114856.GCA_000383975_01895"/>
<name>L9WBY5_9EURY</name>
<evidence type="ECO:0008006" key="4">
    <source>
        <dbReference type="Google" id="ProtNLM"/>
    </source>
</evidence>
<organism evidence="2 3">
    <name type="scientific">Natronorubrum tibetense GA33</name>
    <dbReference type="NCBI Taxonomy" id="1114856"/>
    <lineage>
        <taxon>Archaea</taxon>
        <taxon>Methanobacteriati</taxon>
        <taxon>Methanobacteriota</taxon>
        <taxon>Stenosarchaea group</taxon>
        <taxon>Halobacteria</taxon>
        <taxon>Halobacteriales</taxon>
        <taxon>Natrialbaceae</taxon>
        <taxon>Natronorubrum</taxon>
    </lineage>
</organism>
<keyword evidence="1" id="KW-0812">Transmembrane</keyword>
<protein>
    <recommendedName>
        <fullName evidence="4">EamA domain-containing protein</fullName>
    </recommendedName>
</protein>
<gene>
    <name evidence="2" type="ORF">C496_00385</name>
</gene>
<dbReference type="AlphaFoldDB" id="L9WBY5"/>